<keyword evidence="2" id="KW-0560">Oxidoreductase</keyword>
<dbReference type="GO" id="GO:0016706">
    <property type="term" value="F:2-oxoglutarate-dependent dioxygenase activity"/>
    <property type="evidence" value="ECO:0007669"/>
    <property type="project" value="UniProtKB-ARBA"/>
</dbReference>
<dbReference type="SUPFAM" id="SSF51197">
    <property type="entry name" value="Clavaminate synthase-like"/>
    <property type="match status" value="1"/>
</dbReference>
<keyword evidence="3" id="KW-1185">Reference proteome</keyword>
<dbReference type="Pfam" id="PF05721">
    <property type="entry name" value="PhyH"/>
    <property type="match status" value="1"/>
</dbReference>
<dbReference type="GO" id="GO:0005506">
    <property type="term" value="F:iron ion binding"/>
    <property type="evidence" value="ECO:0007669"/>
    <property type="project" value="UniProtKB-ARBA"/>
</dbReference>
<dbReference type="OrthoDB" id="9791262at2"/>
<organism evidence="2 3">
    <name type="scientific">Neptunomonas antarctica</name>
    <dbReference type="NCBI Taxonomy" id="619304"/>
    <lineage>
        <taxon>Bacteria</taxon>
        <taxon>Pseudomonadati</taxon>
        <taxon>Pseudomonadota</taxon>
        <taxon>Gammaproteobacteria</taxon>
        <taxon>Oceanospirillales</taxon>
        <taxon>Oceanospirillaceae</taxon>
        <taxon>Neptunomonas</taxon>
    </lineage>
</organism>
<name>A0A1N7NUP4_9GAMM</name>
<protein>
    <submittedName>
        <fullName evidence="2">Phytanoyl-CoA dioxygenase (PhyH)</fullName>
    </submittedName>
</protein>
<proteinExistence type="predicted"/>
<gene>
    <name evidence="2" type="ORF">SAMN05421760_11146</name>
</gene>
<keyword evidence="2" id="KW-0223">Dioxygenase</keyword>
<accession>A0A1N7NUP4</accession>
<dbReference type="PANTHER" id="PTHR20883:SF48">
    <property type="entry name" value="ECTOINE DIOXYGENASE"/>
    <property type="match status" value="1"/>
</dbReference>
<dbReference type="AlphaFoldDB" id="A0A1N7NUP4"/>
<comment type="cofactor">
    <cofactor evidence="1">
        <name>Fe(2+)</name>
        <dbReference type="ChEBI" id="CHEBI:29033"/>
    </cofactor>
</comment>
<dbReference type="InterPro" id="IPR008775">
    <property type="entry name" value="Phytyl_CoA_dOase-like"/>
</dbReference>
<evidence type="ECO:0000256" key="1">
    <source>
        <dbReference type="ARBA" id="ARBA00001954"/>
    </source>
</evidence>
<dbReference type="EMBL" id="FTOE01000011">
    <property type="protein sequence ID" value="SIT01996.1"/>
    <property type="molecule type" value="Genomic_DNA"/>
</dbReference>
<evidence type="ECO:0000313" key="3">
    <source>
        <dbReference type="Proteomes" id="UP000185999"/>
    </source>
</evidence>
<dbReference type="Gene3D" id="2.60.120.620">
    <property type="entry name" value="q2cbj1_9rhob like domain"/>
    <property type="match status" value="1"/>
</dbReference>
<dbReference type="STRING" id="619304.SAMN05421760_11146"/>
<dbReference type="RefSeq" id="WP_054343526.1">
    <property type="nucleotide sequence ID" value="NZ_FTOE01000011.1"/>
</dbReference>
<reference evidence="3" key="1">
    <citation type="submission" date="2017-01" db="EMBL/GenBank/DDBJ databases">
        <authorList>
            <person name="Varghese N."/>
            <person name="Submissions S."/>
        </authorList>
    </citation>
    <scope>NUCLEOTIDE SEQUENCE [LARGE SCALE GENOMIC DNA]</scope>
    <source>
        <strain evidence="3">DSM 22306</strain>
    </source>
</reference>
<evidence type="ECO:0000313" key="2">
    <source>
        <dbReference type="EMBL" id="SIT01996.1"/>
    </source>
</evidence>
<dbReference type="PANTHER" id="PTHR20883">
    <property type="entry name" value="PHYTANOYL-COA DIOXYGENASE DOMAIN CONTAINING 1"/>
    <property type="match status" value="1"/>
</dbReference>
<dbReference type="Proteomes" id="UP000185999">
    <property type="component" value="Unassembled WGS sequence"/>
</dbReference>
<sequence>MLNDAQSFTQKGYIALQQALNSDDIETLENASDELYAHSEQLLKTIAENGETLTEFYNKNIHELIVVPEIDNANKVCRYEYLSGYSEAVRTKIIPKLQILIEQLTQQKFVLFKDKCNAKNPGGGAFAPHQDIIAYDQFKPAYHITAAIFLDDATIENGCLFFPENYLEDLKDLNTKRVSTLSGNRPVLDSDEGGRTHGNICQAISDQIRWTPVTAKKGDVVLFDSYAPHHSEKNNSNMTRRAMFFTFNAESDGDFYQAYYDMKHREFDNPKFHIATPTAHSDVFQENGLKS</sequence>